<sequence length="154" mass="17742">MSEPLKLKVETPEDLTLLASLVQDAAIVGSDMHYDPKAHQFILMANRYCWEKKRPWWQRGLFAIKHPGERQRCALHFNTVMDVKYKSQTALDKDAVFSLLDVKISEEDSEKLELIFAGHMSIALKIECVEIFLTDQGETFEALARPDHTKDYSE</sequence>
<evidence type="ECO:0000313" key="2">
    <source>
        <dbReference type="Proteomes" id="UP001268683"/>
    </source>
</evidence>
<name>A0AA52EJ00_9PROT</name>
<accession>A0AA52EJ00</accession>
<keyword evidence="2" id="KW-1185">Reference proteome</keyword>
<dbReference type="Proteomes" id="UP001268683">
    <property type="component" value="Chromosome"/>
</dbReference>
<proteinExistence type="predicted"/>
<dbReference type="Pfam" id="PF11164">
    <property type="entry name" value="DUF2948"/>
    <property type="match status" value="1"/>
</dbReference>
<dbReference type="InterPro" id="IPR021335">
    <property type="entry name" value="DUF2948"/>
</dbReference>
<dbReference type="EMBL" id="CP123872">
    <property type="protein sequence ID" value="WND04038.1"/>
    <property type="molecule type" value="Genomic_DNA"/>
</dbReference>
<evidence type="ECO:0000313" key="1">
    <source>
        <dbReference type="EMBL" id="WND04038.1"/>
    </source>
</evidence>
<dbReference type="AlphaFoldDB" id="A0AA52EJ00"/>
<gene>
    <name evidence="1" type="ORF">QGN29_06575</name>
</gene>
<protein>
    <submittedName>
        <fullName evidence="1">DUF2948 family protein</fullName>
    </submittedName>
</protein>
<dbReference type="RefSeq" id="WP_310799902.1">
    <property type="nucleotide sequence ID" value="NZ_CP123872.1"/>
</dbReference>
<organism evidence="1 2">
    <name type="scientific">Temperatibacter marinus</name>
    <dbReference type="NCBI Taxonomy" id="1456591"/>
    <lineage>
        <taxon>Bacteria</taxon>
        <taxon>Pseudomonadati</taxon>
        <taxon>Pseudomonadota</taxon>
        <taxon>Alphaproteobacteria</taxon>
        <taxon>Kordiimonadales</taxon>
        <taxon>Temperatibacteraceae</taxon>
        <taxon>Temperatibacter</taxon>
    </lineage>
</organism>
<dbReference type="KEGG" id="tmk:QGN29_06575"/>
<reference evidence="1" key="1">
    <citation type="submission" date="2023-04" db="EMBL/GenBank/DDBJ databases">
        <title>Complete genome sequence of Temperatibacter marinus.</title>
        <authorList>
            <person name="Rong J.-C."/>
            <person name="Yi M.-L."/>
            <person name="Zhao Q."/>
        </authorList>
    </citation>
    <scope>NUCLEOTIDE SEQUENCE</scope>
    <source>
        <strain evidence="1">NBRC 110045</strain>
    </source>
</reference>